<feature type="chain" id="PRO_5020340881" evidence="5">
    <location>
        <begin position="24"/>
        <end position="502"/>
    </location>
</feature>
<dbReference type="PANTHER" id="PTHR30224">
    <property type="entry name" value="ELECTRON TRANSPORT PROTEIN"/>
    <property type="match status" value="1"/>
</dbReference>
<reference evidence="7 8" key="1">
    <citation type="submission" date="2019-03" db="EMBL/GenBank/DDBJ databases">
        <title>Seongchinamella monodicae gen. nov., sp. nov., a novel member of the Gammaproteobacteria isolated from a tidal mudflat of beach.</title>
        <authorList>
            <person name="Yang H.G."/>
            <person name="Kang J.W."/>
            <person name="Lee S.D."/>
        </authorList>
    </citation>
    <scope>NUCLEOTIDE SEQUENCE [LARGE SCALE GENOMIC DNA]</scope>
    <source>
        <strain evidence="7 8">GH4-78</strain>
    </source>
</reference>
<dbReference type="InterPro" id="IPR052378">
    <property type="entry name" value="NosR_regulator"/>
</dbReference>
<feature type="transmembrane region" description="Helical" evidence="4">
    <location>
        <begin position="386"/>
        <end position="405"/>
    </location>
</feature>
<dbReference type="GO" id="GO:0005886">
    <property type="term" value="C:plasma membrane"/>
    <property type="evidence" value="ECO:0007669"/>
    <property type="project" value="UniProtKB-SubCell"/>
</dbReference>
<feature type="transmembrane region" description="Helical" evidence="4">
    <location>
        <begin position="280"/>
        <end position="300"/>
    </location>
</feature>
<dbReference type="PANTHER" id="PTHR30224:SF4">
    <property type="entry name" value="ELECTRON TRANSPORT PROTEIN YCCM-RELATED"/>
    <property type="match status" value="1"/>
</dbReference>
<sequence>MTMVQKKLVLIIVLVLVSTPLFAASPSLDQVKQVFPQAQAVTEVADAPGVVAVARGGNALGYAYTTGILAPISAYSGKPVNTLVGVDTQGVISGIKILEHQEPILVIGVSTADLDEFTSQFVGKRVDDRIRVGARGREGYVGVDGISGATITTMVITSSINKASLQLLPILLAQTGEVPVASTSPPAAGDGGSESPEWVLLWLDRALELWVLGLALLLLLIILFFQDWLVRHTVLFHRLRVAYLLFTVFFIGFYCSAQLSVINLLAFFHSLASGFSWDTLLIEPLIFVLWAFVAVSILLWGRGVYCGWLCPFGAAQDLISKLANRLGFAGLRLPNMVHERLWAIKYFILIALVGLSLDSMVTAAKLAEVEPFKTTFILRFDREPGFVIYAVALLALSALNSKFYCKYLCPLGAGLSFVTGFRVFDWLRRRRECGKPCEACEHQCQIAAIKPTGEINDRECHYCLECQVTYWDEERCPPMVEQRKKRERRQAKSAPQVIAVDS</sequence>
<evidence type="ECO:0000256" key="3">
    <source>
        <dbReference type="ARBA" id="ARBA00023136"/>
    </source>
</evidence>
<keyword evidence="4" id="KW-1133">Transmembrane helix</keyword>
<evidence type="ECO:0000256" key="5">
    <source>
        <dbReference type="SAM" id="SignalP"/>
    </source>
</evidence>
<dbReference type="SMART" id="SM00900">
    <property type="entry name" value="FMN_bind"/>
    <property type="match status" value="1"/>
</dbReference>
<feature type="domain" description="FMN-binding" evidence="6">
    <location>
        <begin position="74"/>
        <end position="167"/>
    </location>
</feature>
<dbReference type="EMBL" id="SMSE01000003">
    <property type="protein sequence ID" value="TDG12612.1"/>
    <property type="molecule type" value="Genomic_DNA"/>
</dbReference>
<evidence type="ECO:0000313" key="8">
    <source>
        <dbReference type="Proteomes" id="UP000295554"/>
    </source>
</evidence>
<comment type="subcellular location">
    <subcellularLocation>
        <location evidence="1">Cell membrane</location>
    </subcellularLocation>
</comment>
<keyword evidence="2" id="KW-1003">Cell membrane</keyword>
<evidence type="ECO:0000256" key="4">
    <source>
        <dbReference type="SAM" id="Phobius"/>
    </source>
</evidence>
<keyword evidence="4" id="KW-0812">Transmembrane</keyword>
<name>A0A4R5LPX7_9GAMM</name>
<proteinExistence type="predicted"/>
<evidence type="ECO:0000256" key="1">
    <source>
        <dbReference type="ARBA" id="ARBA00004236"/>
    </source>
</evidence>
<dbReference type="OrthoDB" id="9806398at2"/>
<accession>A0A4R5LPX7</accession>
<feature type="signal peptide" evidence="5">
    <location>
        <begin position="1"/>
        <end position="23"/>
    </location>
</feature>
<evidence type="ECO:0000259" key="6">
    <source>
        <dbReference type="SMART" id="SM00900"/>
    </source>
</evidence>
<dbReference type="GO" id="GO:0010181">
    <property type="term" value="F:FMN binding"/>
    <property type="evidence" value="ECO:0007669"/>
    <property type="project" value="InterPro"/>
</dbReference>
<gene>
    <name evidence="7" type="ORF">E2F43_13560</name>
</gene>
<dbReference type="InterPro" id="IPR007329">
    <property type="entry name" value="FMN-bd"/>
</dbReference>
<dbReference type="RefSeq" id="WP_133213564.1">
    <property type="nucleotide sequence ID" value="NZ_SMSE01000003.1"/>
</dbReference>
<protein>
    <submittedName>
        <fullName evidence="7">4Fe-4S binding protein</fullName>
    </submittedName>
</protein>
<dbReference type="Proteomes" id="UP000295554">
    <property type="component" value="Unassembled WGS sequence"/>
</dbReference>
<feature type="transmembrane region" description="Helical" evidence="4">
    <location>
        <begin position="346"/>
        <end position="366"/>
    </location>
</feature>
<keyword evidence="5" id="KW-0732">Signal</keyword>
<comment type="caution">
    <text evidence="7">The sequence shown here is derived from an EMBL/GenBank/DDBJ whole genome shotgun (WGS) entry which is preliminary data.</text>
</comment>
<organism evidence="7 8">
    <name type="scientific">Seongchinamella unica</name>
    <dbReference type="NCBI Taxonomy" id="2547392"/>
    <lineage>
        <taxon>Bacteria</taxon>
        <taxon>Pseudomonadati</taxon>
        <taxon>Pseudomonadota</taxon>
        <taxon>Gammaproteobacteria</taxon>
        <taxon>Cellvibrionales</taxon>
        <taxon>Halieaceae</taxon>
        <taxon>Seongchinamella</taxon>
    </lineage>
</organism>
<dbReference type="Pfam" id="PF04205">
    <property type="entry name" value="FMN_bind"/>
    <property type="match status" value="1"/>
</dbReference>
<keyword evidence="3 4" id="KW-0472">Membrane</keyword>
<feature type="transmembrane region" description="Helical" evidence="4">
    <location>
        <begin position="242"/>
        <end position="268"/>
    </location>
</feature>
<dbReference type="InterPro" id="IPR017896">
    <property type="entry name" value="4Fe4S_Fe-S-bd"/>
</dbReference>
<evidence type="ECO:0000256" key="2">
    <source>
        <dbReference type="ARBA" id="ARBA00022475"/>
    </source>
</evidence>
<feature type="transmembrane region" description="Helical" evidence="4">
    <location>
        <begin position="209"/>
        <end position="230"/>
    </location>
</feature>
<keyword evidence="8" id="KW-1185">Reference proteome</keyword>
<dbReference type="Pfam" id="PF12801">
    <property type="entry name" value="Fer4_5"/>
    <property type="match status" value="2"/>
</dbReference>
<dbReference type="AlphaFoldDB" id="A0A4R5LPX7"/>
<evidence type="ECO:0000313" key="7">
    <source>
        <dbReference type="EMBL" id="TDG12612.1"/>
    </source>
</evidence>